<dbReference type="PANTHER" id="PTHR42795:SF1">
    <property type="entry name" value="ALANINE DEHYDROGENASE"/>
    <property type="match status" value="1"/>
</dbReference>
<dbReference type="AlphaFoldDB" id="X1HIR4"/>
<comment type="caution">
    <text evidence="2">The sequence shown here is derived from an EMBL/GenBank/DDBJ whole genome shotgun (WGS) entry which is preliminary data.</text>
</comment>
<dbReference type="Gene3D" id="3.40.50.720">
    <property type="entry name" value="NAD(P)-binding Rossmann-like Domain"/>
    <property type="match status" value="1"/>
</dbReference>
<proteinExistence type="predicted"/>
<dbReference type="InterPro" id="IPR007886">
    <property type="entry name" value="AlaDH/PNT_N"/>
</dbReference>
<protein>
    <recommendedName>
        <fullName evidence="1">Alanine dehydrogenase/pyridine nucleotide transhydrogenase N-terminal domain-containing protein</fullName>
    </recommendedName>
</protein>
<dbReference type="SUPFAM" id="SSF52283">
    <property type="entry name" value="Formate/glycerate dehydrogenase catalytic domain-like"/>
    <property type="match status" value="1"/>
</dbReference>
<name>X1HIR4_9ZZZZ</name>
<dbReference type="PANTHER" id="PTHR42795">
    <property type="entry name" value="ALANINE DEHYDROGENASE"/>
    <property type="match status" value="1"/>
</dbReference>
<dbReference type="GO" id="GO:0006524">
    <property type="term" value="P:alanine catabolic process"/>
    <property type="evidence" value="ECO:0007669"/>
    <property type="project" value="TreeGrafter"/>
</dbReference>
<sequence length="86" mass="9406">MLVGIPKEIKKSEFRVAAIPAGVKTLCETGHKVFVERRAGEGSGFSDEEFKKAGAEIIKDKKNSPPCYPEDAPGYEERVCNSRCSS</sequence>
<reference evidence="2" key="1">
    <citation type="journal article" date="2014" name="Front. Microbiol.">
        <title>High frequency of phylogenetically diverse reductive dehalogenase-homologous genes in deep subseafloor sedimentary metagenomes.</title>
        <authorList>
            <person name="Kawai M."/>
            <person name="Futagami T."/>
            <person name="Toyoda A."/>
            <person name="Takaki Y."/>
            <person name="Nishi S."/>
            <person name="Hori S."/>
            <person name="Arai W."/>
            <person name="Tsubouchi T."/>
            <person name="Morono Y."/>
            <person name="Uchiyama I."/>
            <person name="Ito T."/>
            <person name="Fujiyama A."/>
            <person name="Inagaki F."/>
            <person name="Takami H."/>
        </authorList>
    </citation>
    <scope>NUCLEOTIDE SEQUENCE</scope>
    <source>
        <strain evidence="2">Expedition CK06-06</strain>
    </source>
</reference>
<dbReference type="SMART" id="SM01003">
    <property type="entry name" value="AlaDh_PNT_N"/>
    <property type="match status" value="1"/>
</dbReference>
<evidence type="ECO:0000259" key="1">
    <source>
        <dbReference type="SMART" id="SM01003"/>
    </source>
</evidence>
<dbReference type="EMBL" id="BARU01007443">
    <property type="protein sequence ID" value="GAH45203.1"/>
    <property type="molecule type" value="Genomic_DNA"/>
</dbReference>
<organism evidence="2">
    <name type="scientific">marine sediment metagenome</name>
    <dbReference type="NCBI Taxonomy" id="412755"/>
    <lineage>
        <taxon>unclassified sequences</taxon>
        <taxon>metagenomes</taxon>
        <taxon>ecological metagenomes</taxon>
    </lineage>
</organism>
<dbReference type="Pfam" id="PF05222">
    <property type="entry name" value="AlaDh_PNT_N"/>
    <property type="match status" value="1"/>
</dbReference>
<accession>X1HIR4</accession>
<gene>
    <name evidence="2" type="ORF">S03H2_14656</name>
</gene>
<dbReference type="GO" id="GO:0005886">
    <property type="term" value="C:plasma membrane"/>
    <property type="evidence" value="ECO:0007669"/>
    <property type="project" value="TreeGrafter"/>
</dbReference>
<dbReference type="GO" id="GO:0000286">
    <property type="term" value="F:alanine dehydrogenase activity"/>
    <property type="evidence" value="ECO:0007669"/>
    <property type="project" value="TreeGrafter"/>
</dbReference>
<feature type="domain" description="Alanine dehydrogenase/pyridine nucleotide transhydrogenase N-terminal" evidence="1">
    <location>
        <begin position="4"/>
        <end position="85"/>
    </location>
</feature>
<evidence type="ECO:0000313" key="2">
    <source>
        <dbReference type="EMBL" id="GAH45203.1"/>
    </source>
</evidence>